<feature type="transmembrane region" description="Helical" evidence="1">
    <location>
        <begin position="498"/>
        <end position="521"/>
    </location>
</feature>
<keyword evidence="2" id="KW-0732">Signal</keyword>
<sequence length="656" mass="73500">MHSCITLIKIFWLTAIKSKRIITATENTSSNYWLKTPKLFMSAINTDSTSLEELLQKQKVAQMQESALSDFSAYLPMVMETQNHPDKGSIVFKKGEKADGFYFVKSGLFQCIDSDGTVIQELKEGDLFGELGVFFPEANKERALTVQSASENSSLYFVDIKDYQIVTKLKGGQDEELEAFLKEEYSEYNDFLQKKKALKAFKPLYKVLTPVELDNIARTMEAVSFQDGDNIVEEGSNGEEMYFAVDGKYKIGDVESDLPNRKYFGELGLFLRTPRAKTIQADGTINLFKLDRESVLGIVDETRLESETLSLLASEYSDAGFFDKVKEINDYLVVKNRPKKELVSFHSILATSATATYFLGLAAVFSPGFTPEGIPELFDFSKFGLSLEATQVSTLLFAIVGITGTFRLPPNTPLIRRHFFNLCTLQVLANCMMQNSNMVAVKENQSYAIDLLTVNPGSISFWVVMALSTIWTMRLIAEAMVANDKARSTIPLEGKAAPIGITAAFIGAFLIIQLPACFLTFDQAAYNDIYVPFATTHYETWVLPQCFVVTGSMSLYMLCATLLFEKKITQLQCTLLTLPAFYPFISNLNWVPTEFLNKNTETLAFANYNNQVFLELQVFQTLFVLFVMAAAYGYAKNANLFDSIKTTQAEGNEKIS</sequence>
<feature type="transmembrane region" description="Helical" evidence="1">
    <location>
        <begin position="541"/>
        <end position="564"/>
    </location>
</feature>
<dbReference type="PANTHER" id="PTHR11635">
    <property type="entry name" value="CAMP-DEPENDENT PROTEIN KINASE REGULATORY CHAIN"/>
    <property type="match status" value="1"/>
</dbReference>
<evidence type="ECO:0000256" key="1">
    <source>
        <dbReference type="SAM" id="Phobius"/>
    </source>
</evidence>
<keyword evidence="1" id="KW-0812">Transmembrane</keyword>
<feature type="transmembrane region" description="Helical" evidence="1">
    <location>
        <begin position="612"/>
        <end position="635"/>
    </location>
</feature>
<gene>
    <name evidence="4" type="ORF">CTEN210_17921</name>
</gene>
<organism evidence="4 5">
    <name type="scientific">Chaetoceros tenuissimus</name>
    <dbReference type="NCBI Taxonomy" id="426638"/>
    <lineage>
        <taxon>Eukaryota</taxon>
        <taxon>Sar</taxon>
        <taxon>Stramenopiles</taxon>
        <taxon>Ochrophyta</taxon>
        <taxon>Bacillariophyta</taxon>
        <taxon>Coscinodiscophyceae</taxon>
        <taxon>Chaetocerotophycidae</taxon>
        <taxon>Chaetocerotales</taxon>
        <taxon>Chaetocerotaceae</taxon>
        <taxon>Chaetoceros</taxon>
    </lineage>
</organism>
<proteinExistence type="predicted"/>
<dbReference type="Gene3D" id="2.60.120.10">
    <property type="entry name" value="Jelly Rolls"/>
    <property type="match status" value="2"/>
</dbReference>
<dbReference type="InterPro" id="IPR000595">
    <property type="entry name" value="cNMP-bd_dom"/>
</dbReference>
<feature type="domain" description="Cyclic nucleotide-binding" evidence="3">
    <location>
        <begin position="204"/>
        <end position="299"/>
    </location>
</feature>
<feature type="chain" id="PRO_5041900839" description="Cyclic nucleotide-binding domain-containing protein" evidence="2">
    <location>
        <begin position="19"/>
        <end position="656"/>
    </location>
</feature>
<accession>A0AAD3HF80</accession>
<keyword evidence="1" id="KW-1133">Transmembrane helix</keyword>
<feature type="transmembrane region" description="Helical" evidence="1">
    <location>
        <begin position="385"/>
        <end position="406"/>
    </location>
</feature>
<dbReference type="InterPro" id="IPR050503">
    <property type="entry name" value="cAMP-dep_PK_reg_su-like"/>
</dbReference>
<dbReference type="CDD" id="cd00038">
    <property type="entry name" value="CAP_ED"/>
    <property type="match status" value="2"/>
</dbReference>
<feature type="transmembrane region" description="Helical" evidence="1">
    <location>
        <begin position="418"/>
        <end position="439"/>
    </location>
</feature>
<dbReference type="GO" id="GO:0005829">
    <property type="term" value="C:cytosol"/>
    <property type="evidence" value="ECO:0007669"/>
    <property type="project" value="TreeGrafter"/>
</dbReference>
<dbReference type="PROSITE" id="PS50042">
    <property type="entry name" value="CNMP_BINDING_3"/>
    <property type="match status" value="2"/>
</dbReference>
<dbReference type="SMART" id="SM00100">
    <property type="entry name" value="cNMP"/>
    <property type="match status" value="2"/>
</dbReference>
<evidence type="ECO:0000313" key="4">
    <source>
        <dbReference type="EMBL" id="GFH61445.1"/>
    </source>
</evidence>
<keyword evidence="5" id="KW-1185">Reference proteome</keyword>
<comment type="caution">
    <text evidence="4">The sequence shown here is derived from an EMBL/GenBank/DDBJ whole genome shotgun (WGS) entry which is preliminary data.</text>
</comment>
<evidence type="ECO:0000313" key="5">
    <source>
        <dbReference type="Proteomes" id="UP001054902"/>
    </source>
</evidence>
<feature type="domain" description="Cyclic nucleotide-binding" evidence="3">
    <location>
        <begin position="79"/>
        <end position="164"/>
    </location>
</feature>
<feature type="signal peptide" evidence="2">
    <location>
        <begin position="1"/>
        <end position="18"/>
    </location>
</feature>
<dbReference type="SUPFAM" id="SSF51206">
    <property type="entry name" value="cAMP-binding domain-like"/>
    <property type="match status" value="2"/>
</dbReference>
<dbReference type="AlphaFoldDB" id="A0AAD3HF80"/>
<dbReference type="PRINTS" id="PR00103">
    <property type="entry name" value="CAMPKINASE"/>
</dbReference>
<reference evidence="4 5" key="1">
    <citation type="journal article" date="2021" name="Sci. Rep.">
        <title>The genome of the diatom Chaetoceros tenuissimus carries an ancient integrated fragment of an extant virus.</title>
        <authorList>
            <person name="Hongo Y."/>
            <person name="Kimura K."/>
            <person name="Takaki Y."/>
            <person name="Yoshida Y."/>
            <person name="Baba S."/>
            <person name="Kobayashi G."/>
            <person name="Nagasaki K."/>
            <person name="Hano T."/>
            <person name="Tomaru Y."/>
        </authorList>
    </citation>
    <scope>NUCLEOTIDE SEQUENCE [LARGE SCALE GENOMIC DNA]</scope>
    <source>
        <strain evidence="4 5">NIES-3715</strain>
    </source>
</reference>
<dbReference type="Proteomes" id="UP001054902">
    <property type="component" value="Unassembled WGS sequence"/>
</dbReference>
<dbReference type="InterPro" id="IPR014710">
    <property type="entry name" value="RmlC-like_jellyroll"/>
</dbReference>
<dbReference type="PANTHER" id="PTHR11635:SF152">
    <property type="entry name" value="CAMP-DEPENDENT PROTEIN KINASE TYPE I REGULATORY SUBUNIT-RELATED"/>
    <property type="match status" value="1"/>
</dbReference>
<dbReference type="EMBL" id="BLLK01000074">
    <property type="protein sequence ID" value="GFH61445.1"/>
    <property type="molecule type" value="Genomic_DNA"/>
</dbReference>
<dbReference type="GO" id="GO:0005952">
    <property type="term" value="C:cAMP-dependent protein kinase complex"/>
    <property type="evidence" value="ECO:0007669"/>
    <property type="project" value="InterPro"/>
</dbReference>
<protein>
    <recommendedName>
        <fullName evidence="3">Cyclic nucleotide-binding domain-containing protein</fullName>
    </recommendedName>
</protein>
<feature type="transmembrane region" description="Helical" evidence="1">
    <location>
        <begin position="342"/>
        <end position="365"/>
    </location>
</feature>
<dbReference type="Pfam" id="PF00027">
    <property type="entry name" value="cNMP_binding"/>
    <property type="match status" value="2"/>
</dbReference>
<evidence type="ECO:0000259" key="3">
    <source>
        <dbReference type="PROSITE" id="PS50042"/>
    </source>
</evidence>
<name>A0AAD3HF80_9STRA</name>
<evidence type="ECO:0000256" key="2">
    <source>
        <dbReference type="SAM" id="SignalP"/>
    </source>
</evidence>
<feature type="transmembrane region" description="Helical" evidence="1">
    <location>
        <begin position="459"/>
        <end position="477"/>
    </location>
</feature>
<dbReference type="InterPro" id="IPR018490">
    <property type="entry name" value="cNMP-bd_dom_sf"/>
</dbReference>
<keyword evidence="1" id="KW-0472">Membrane</keyword>